<reference evidence="4 5" key="1">
    <citation type="submission" date="2020-12" db="EMBL/GenBank/DDBJ databases">
        <title>Geomonas sp. Red259, isolated from paddy soil.</title>
        <authorList>
            <person name="Xu Z."/>
            <person name="Zhang Z."/>
            <person name="Masuda Y."/>
            <person name="Itoh H."/>
            <person name="Senoo K."/>
        </authorList>
    </citation>
    <scope>NUCLEOTIDE SEQUENCE [LARGE SCALE GENOMIC DNA]</scope>
    <source>
        <strain evidence="4 5">Red259</strain>
    </source>
</reference>
<name>A0ABS0YU80_9BACT</name>
<feature type="domain" description="NodB homology" evidence="3">
    <location>
        <begin position="99"/>
        <end position="344"/>
    </location>
</feature>
<dbReference type="CDD" id="cd10918">
    <property type="entry name" value="CE4_NodB_like_5s_6s"/>
    <property type="match status" value="1"/>
</dbReference>
<dbReference type="InterPro" id="IPR051398">
    <property type="entry name" value="Polysacch_Deacetylase"/>
</dbReference>
<evidence type="ECO:0000256" key="1">
    <source>
        <dbReference type="ARBA" id="ARBA00004613"/>
    </source>
</evidence>
<dbReference type="PROSITE" id="PS51677">
    <property type="entry name" value="NODB"/>
    <property type="match status" value="1"/>
</dbReference>
<dbReference type="InterPro" id="IPR011330">
    <property type="entry name" value="Glyco_hydro/deAcase_b/a-brl"/>
</dbReference>
<dbReference type="PANTHER" id="PTHR34216">
    <property type="match status" value="1"/>
</dbReference>
<evidence type="ECO:0000259" key="3">
    <source>
        <dbReference type="PROSITE" id="PS51677"/>
    </source>
</evidence>
<dbReference type="Proteomes" id="UP000641025">
    <property type="component" value="Unassembled WGS sequence"/>
</dbReference>
<keyword evidence="5" id="KW-1185">Reference proteome</keyword>
<comment type="subcellular location">
    <subcellularLocation>
        <location evidence="1">Secreted</location>
    </subcellularLocation>
</comment>
<dbReference type="InterPro" id="IPR002509">
    <property type="entry name" value="NODB_dom"/>
</dbReference>
<dbReference type="Gene3D" id="3.20.20.370">
    <property type="entry name" value="Glycoside hydrolase/deacetylase"/>
    <property type="match status" value="1"/>
</dbReference>
<gene>
    <name evidence="4" type="ORF">JFN90_14935</name>
</gene>
<dbReference type="EMBL" id="JAEMHK010000011">
    <property type="protein sequence ID" value="MBJ6801428.1"/>
    <property type="molecule type" value="Genomic_DNA"/>
</dbReference>
<dbReference type="RefSeq" id="WP_199395921.1">
    <property type="nucleotide sequence ID" value="NZ_JAEMHK010000011.1"/>
</dbReference>
<evidence type="ECO:0000313" key="5">
    <source>
        <dbReference type="Proteomes" id="UP000641025"/>
    </source>
</evidence>
<comment type="caution">
    <text evidence="4">The sequence shown here is derived from an EMBL/GenBank/DDBJ whole genome shotgun (WGS) entry which is preliminary data.</text>
</comment>
<dbReference type="SUPFAM" id="SSF88713">
    <property type="entry name" value="Glycoside hydrolase/deacetylase"/>
    <property type="match status" value="1"/>
</dbReference>
<organism evidence="4 5">
    <name type="scientific">Geomonas propionica</name>
    <dbReference type="NCBI Taxonomy" id="2798582"/>
    <lineage>
        <taxon>Bacteria</taxon>
        <taxon>Pseudomonadati</taxon>
        <taxon>Thermodesulfobacteriota</taxon>
        <taxon>Desulfuromonadia</taxon>
        <taxon>Geobacterales</taxon>
        <taxon>Geobacteraceae</taxon>
        <taxon>Geomonas</taxon>
    </lineage>
</organism>
<keyword evidence="2" id="KW-0732">Signal</keyword>
<evidence type="ECO:0000313" key="4">
    <source>
        <dbReference type="EMBL" id="MBJ6801428.1"/>
    </source>
</evidence>
<evidence type="ECO:0000256" key="2">
    <source>
        <dbReference type="ARBA" id="ARBA00022729"/>
    </source>
</evidence>
<accession>A0ABS0YU80</accession>
<proteinExistence type="predicted"/>
<dbReference type="PANTHER" id="PTHR34216:SF3">
    <property type="entry name" value="POLY-BETA-1,6-N-ACETYL-D-GLUCOSAMINE N-DEACETYLASE"/>
    <property type="match status" value="1"/>
</dbReference>
<dbReference type="Pfam" id="PF01522">
    <property type="entry name" value="Polysacc_deac_1"/>
    <property type="match status" value="2"/>
</dbReference>
<protein>
    <submittedName>
        <fullName evidence="4">Polysaccharide deacetylase family protein</fullName>
    </submittedName>
</protein>
<sequence length="344" mass="37713">MQKPSFDSVKSLGKLIVSGLLAKSGMLSLLERMLLKESALVLMYHRVLASSANDGAVHPGMYVDVSTFDKHVGYLMDNFHVVFLDELVAKLLRNESVANCCAITFDDGWLDNYTHALPVLEKHRAPATIFLATGYIGTDSNFWPEELWCYLKRLSVKKVGIDDVPPSLADPFNDYGKRDAAFDDNFCAGFIEHMKLASERIRKDTLAAFSQILGPCDAGRLMLNWEEVNAMGKTGLVRFGAHSVHHQILDSIDATLAAEEIAGSGSALRAKCCSVSNIFAFPNGNHNVQLQDVVATNGYSAAVTTTRGVVTSATNPFAIPRVAIHQGVTSTISRLRSRLLFRKF</sequence>